<keyword evidence="2" id="KW-1185">Reference proteome</keyword>
<reference evidence="1" key="1">
    <citation type="submission" date="2021-06" db="EMBL/GenBank/DDBJ databases">
        <authorList>
            <person name="Kallberg Y."/>
            <person name="Tangrot J."/>
            <person name="Rosling A."/>
        </authorList>
    </citation>
    <scope>NUCLEOTIDE SEQUENCE</scope>
    <source>
        <strain evidence="1">IL203A</strain>
    </source>
</reference>
<accession>A0ACA9MI49</accession>
<organism evidence="1 2">
    <name type="scientific">Dentiscutata heterogama</name>
    <dbReference type="NCBI Taxonomy" id="1316150"/>
    <lineage>
        <taxon>Eukaryota</taxon>
        <taxon>Fungi</taxon>
        <taxon>Fungi incertae sedis</taxon>
        <taxon>Mucoromycota</taxon>
        <taxon>Glomeromycotina</taxon>
        <taxon>Glomeromycetes</taxon>
        <taxon>Diversisporales</taxon>
        <taxon>Gigasporaceae</taxon>
        <taxon>Dentiscutata</taxon>
    </lineage>
</organism>
<dbReference type="Proteomes" id="UP000789702">
    <property type="component" value="Unassembled WGS sequence"/>
</dbReference>
<evidence type="ECO:0000313" key="2">
    <source>
        <dbReference type="Proteomes" id="UP000789702"/>
    </source>
</evidence>
<proteinExistence type="predicted"/>
<name>A0ACA9MI49_9GLOM</name>
<dbReference type="EMBL" id="CAJVPU010009010">
    <property type="protein sequence ID" value="CAG8590431.1"/>
    <property type="molecule type" value="Genomic_DNA"/>
</dbReference>
<protein>
    <submittedName>
        <fullName evidence="1">7756_t:CDS:1</fullName>
    </submittedName>
</protein>
<evidence type="ECO:0000313" key="1">
    <source>
        <dbReference type="EMBL" id="CAG8590431.1"/>
    </source>
</evidence>
<gene>
    <name evidence="1" type="ORF">DHETER_LOCUS6840</name>
</gene>
<comment type="caution">
    <text evidence="1">The sequence shown here is derived from an EMBL/GenBank/DDBJ whole genome shotgun (WGS) entry which is preliminary data.</text>
</comment>
<sequence length="77" mass="8671">MLIIKKNQHLKEAHGSESGWPKKDETMTKVRLAKLESGRPKKTKLGIKTIAEEICPAKHGPGRPKKTKTLTKKQKTK</sequence>